<comment type="caution">
    <text evidence="10">The sequence shown here is derived from an EMBL/GenBank/DDBJ whole genome shotgun (WGS) entry which is preliminary data.</text>
</comment>
<feature type="binding site" evidence="8">
    <location>
        <position position="135"/>
    </location>
    <ligand>
        <name>Zn(2+)</name>
        <dbReference type="ChEBI" id="CHEBI:29105"/>
        <note>catalytic</note>
    </ligand>
</feature>
<feature type="domain" description="Peptidase M48" evidence="9">
    <location>
        <begin position="72"/>
        <end position="258"/>
    </location>
</feature>
<evidence type="ECO:0000256" key="8">
    <source>
        <dbReference type="HAMAP-Rule" id="MF_00997"/>
    </source>
</evidence>
<feature type="active site" evidence="8">
    <location>
        <position position="136"/>
    </location>
</feature>
<dbReference type="InterPro" id="IPR011990">
    <property type="entry name" value="TPR-like_helical_dom_sf"/>
</dbReference>
<comment type="function">
    <text evidence="8">Functions as both a chaperone and a metalloprotease. Maintains the integrity of the outer membrane by promoting either the assembly or the elimination of outer membrane proteins, depending on their folding state.</text>
</comment>
<gene>
    <name evidence="10" type="ORF">EES38_05610</name>
</gene>
<dbReference type="InterPro" id="IPR030873">
    <property type="entry name" value="Protease_BepA"/>
</dbReference>
<evidence type="ECO:0000256" key="7">
    <source>
        <dbReference type="ARBA" id="ARBA00023049"/>
    </source>
</evidence>
<dbReference type="PANTHER" id="PTHR22726">
    <property type="entry name" value="METALLOENDOPEPTIDASE OMA1"/>
    <property type="match status" value="1"/>
</dbReference>
<dbReference type="Pfam" id="PF14559">
    <property type="entry name" value="TPR_19"/>
    <property type="match status" value="1"/>
</dbReference>
<dbReference type="RefSeq" id="WP_124936188.1">
    <property type="nucleotide sequence ID" value="NZ_RJVQ01000002.1"/>
</dbReference>
<keyword evidence="3 8" id="KW-0732">Signal</keyword>
<dbReference type="Gene3D" id="3.30.2010.10">
    <property type="entry name" value="Metalloproteases ('zincins'), catalytic domain"/>
    <property type="match status" value="1"/>
</dbReference>
<organism evidence="10 11">
    <name type="scientific">Vibrio viridaestus</name>
    <dbReference type="NCBI Taxonomy" id="2487322"/>
    <lineage>
        <taxon>Bacteria</taxon>
        <taxon>Pseudomonadati</taxon>
        <taxon>Pseudomonadota</taxon>
        <taxon>Gammaproteobacteria</taxon>
        <taxon>Vibrionales</taxon>
        <taxon>Vibrionaceae</taxon>
        <taxon>Vibrio</taxon>
    </lineage>
</organism>
<dbReference type="CDD" id="cd07333">
    <property type="entry name" value="M48C_bepA_like"/>
    <property type="match status" value="1"/>
</dbReference>
<evidence type="ECO:0000256" key="3">
    <source>
        <dbReference type="ARBA" id="ARBA00022729"/>
    </source>
</evidence>
<dbReference type="AlphaFoldDB" id="A0A3N9TIF0"/>
<reference evidence="10 11" key="1">
    <citation type="submission" date="2018-11" db="EMBL/GenBank/DDBJ databases">
        <title>Vibrio LJC006 sp. nov., isolated from seawater during the bloom of the enteromorpha.</title>
        <authorList>
            <person name="Liang J."/>
        </authorList>
    </citation>
    <scope>NUCLEOTIDE SEQUENCE [LARGE SCALE GENOMIC DNA]</scope>
    <source>
        <strain evidence="10 11">LJC006</strain>
    </source>
</reference>
<keyword evidence="5 8" id="KW-0378">Hydrolase</keyword>
<keyword evidence="6 8" id="KW-0862">Zinc</keyword>
<name>A0A3N9TIF0_9VIBR</name>
<evidence type="ECO:0000313" key="10">
    <source>
        <dbReference type="EMBL" id="RQW64067.1"/>
    </source>
</evidence>
<accession>A0A3N9TIF0</accession>
<keyword evidence="11" id="KW-1185">Reference proteome</keyword>
<keyword evidence="4 8" id="KW-0574">Periplasm</keyword>
<comment type="similarity">
    <text evidence="8">Belongs to the peptidase M48 family. BepA subfamily.</text>
</comment>
<feature type="binding site" evidence="8">
    <location>
        <position position="200"/>
    </location>
    <ligand>
        <name>Zn(2+)</name>
        <dbReference type="ChEBI" id="CHEBI:29105"/>
        <note>catalytic</note>
    </ligand>
</feature>
<sequence>MKLDKFVKKALSLSISASICFTPVASSKDIDLPDIGTVASSTLTVDQENIYGDAYMRTMRSSQPIINDPVLNDYINDLGHRLVANAENVKTPFYFFIIRNREINAFAFFGGHVAVHSGIFLHTKSESELASVLAHEISHVTQRHLARSMEAEAQRTPATIAALAGSLLLAIAAPQAGVAALSATTAGSVQGQINYTRSNEKEADRFGIATLARAGFDPYAMPNFFGKLADEYRYASTPPEMLLTHPLPQSRITDSRERASHYSHVKLAPSLAFQLARSRIVSRYSGLDEEAALDWLRRHDKTDSPIIHTAMEYGRAIVYLDNKKLDKAKPIIDKLLAQDPQNLFYLDVASDLNIDAKKPEKSVELMAQALQQAPNNRVITVNYANALLEAKQNDKAIKILQRYTHDHPEDTVGWSLLSQADAQDGDQAEELASRAELYALKADWDQAIQLYTQASQLAKLGSLEQARYDARIDQLIAKRDQFMALKQ</sequence>
<dbReference type="GO" id="GO:0016020">
    <property type="term" value="C:membrane"/>
    <property type="evidence" value="ECO:0007669"/>
    <property type="project" value="InterPro"/>
</dbReference>
<dbReference type="InterPro" id="IPR001915">
    <property type="entry name" value="Peptidase_M48"/>
</dbReference>
<dbReference type="PANTHER" id="PTHR22726:SF1">
    <property type="entry name" value="METALLOENDOPEPTIDASE OMA1, MITOCHONDRIAL"/>
    <property type="match status" value="1"/>
</dbReference>
<dbReference type="SMART" id="SM00028">
    <property type="entry name" value="TPR"/>
    <property type="match status" value="2"/>
</dbReference>
<evidence type="ECO:0000256" key="2">
    <source>
        <dbReference type="ARBA" id="ARBA00022723"/>
    </source>
</evidence>
<dbReference type="GO" id="GO:0051603">
    <property type="term" value="P:proteolysis involved in protein catabolic process"/>
    <property type="evidence" value="ECO:0007669"/>
    <property type="project" value="TreeGrafter"/>
</dbReference>
<keyword evidence="1 8" id="KW-0645">Protease</keyword>
<dbReference type="EC" id="3.4.-.-" evidence="8"/>
<evidence type="ECO:0000256" key="6">
    <source>
        <dbReference type="ARBA" id="ARBA00022833"/>
    </source>
</evidence>
<keyword evidence="2 8" id="KW-0479">Metal-binding</keyword>
<keyword evidence="7 8" id="KW-0482">Metalloprotease</keyword>
<dbReference type="GO" id="GO:0042597">
    <property type="term" value="C:periplasmic space"/>
    <property type="evidence" value="ECO:0007669"/>
    <property type="project" value="UniProtKB-SubCell"/>
</dbReference>
<evidence type="ECO:0000256" key="5">
    <source>
        <dbReference type="ARBA" id="ARBA00022801"/>
    </source>
</evidence>
<comment type="subcellular location">
    <subcellularLocation>
        <location evidence="8">Periplasm</location>
    </subcellularLocation>
</comment>
<dbReference type="GO" id="GO:0004222">
    <property type="term" value="F:metalloendopeptidase activity"/>
    <property type="evidence" value="ECO:0007669"/>
    <property type="project" value="InterPro"/>
</dbReference>
<dbReference type="SUPFAM" id="SSF48452">
    <property type="entry name" value="TPR-like"/>
    <property type="match status" value="1"/>
</dbReference>
<dbReference type="InterPro" id="IPR051156">
    <property type="entry name" value="Mito/Outer_Membr_Metalloprot"/>
</dbReference>
<evidence type="ECO:0000313" key="11">
    <source>
        <dbReference type="Proteomes" id="UP000281112"/>
    </source>
</evidence>
<dbReference type="HAMAP" id="MF_00997">
    <property type="entry name" value="Protease_BepA"/>
    <property type="match status" value="1"/>
</dbReference>
<dbReference type="InterPro" id="IPR019734">
    <property type="entry name" value="TPR_rpt"/>
</dbReference>
<dbReference type="EMBL" id="RJVQ01000002">
    <property type="protein sequence ID" value="RQW64067.1"/>
    <property type="molecule type" value="Genomic_DNA"/>
</dbReference>
<proteinExistence type="inferred from homology"/>
<feature type="active site" description="Proton donor" evidence="8">
    <location>
        <position position="204"/>
    </location>
</feature>
<feature type="binding site" evidence="8">
    <location>
        <position position="139"/>
    </location>
    <ligand>
        <name>Zn(2+)</name>
        <dbReference type="ChEBI" id="CHEBI:29105"/>
        <note>catalytic</note>
    </ligand>
</feature>
<comment type="cofactor">
    <cofactor evidence="8">
        <name>Zn(2+)</name>
        <dbReference type="ChEBI" id="CHEBI:29105"/>
    </cofactor>
    <text evidence="8">Binds 1 zinc ion per subunit.</text>
</comment>
<evidence type="ECO:0000256" key="4">
    <source>
        <dbReference type="ARBA" id="ARBA00022764"/>
    </source>
</evidence>
<dbReference type="Proteomes" id="UP000281112">
    <property type="component" value="Unassembled WGS sequence"/>
</dbReference>
<dbReference type="OrthoDB" id="9810445at2"/>
<dbReference type="Gene3D" id="1.25.40.10">
    <property type="entry name" value="Tetratricopeptide repeat domain"/>
    <property type="match status" value="1"/>
</dbReference>
<dbReference type="Pfam" id="PF01435">
    <property type="entry name" value="Peptidase_M48"/>
    <property type="match status" value="1"/>
</dbReference>
<evidence type="ECO:0000259" key="9">
    <source>
        <dbReference type="Pfam" id="PF01435"/>
    </source>
</evidence>
<dbReference type="GO" id="GO:0008270">
    <property type="term" value="F:zinc ion binding"/>
    <property type="evidence" value="ECO:0007669"/>
    <property type="project" value="UniProtKB-UniRule"/>
</dbReference>
<evidence type="ECO:0000256" key="1">
    <source>
        <dbReference type="ARBA" id="ARBA00022670"/>
    </source>
</evidence>
<protein>
    <recommendedName>
        <fullName evidence="8">Putative beta-barrel assembly-enhancing protease</fullName>
        <ecNumber evidence="8">3.4.-.-</ecNumber>
    </recommendedName>
</protein>